<dbReference type="OrthoDB" id="4859035at2"/>
<reference evidence="3 4" key="1">
    <citation type="submission" date="2016-03" db="EMBL/GenBank/DDBJ databases">
        <title>Shallow-sea hydrothermal system.</title>
        <authorList>
            <person name="Tang K."/>
        </authorList>
    </citation>
    <scope>NUCLEOTIDE SEQUENCE [LARGE SCALE GENOMIC DNA]</scope>
    <source>
        <strain evidence="3 4">JLT9</strain>
    </source>
</reference>
<dbReference type="EMBL" id="CP014989">
    <property type="protein sequence ID" value="ANS78624.1"/>
    <property type="molecule type" value="Genomic_DNA"/>
</dbReference>
<feature type="compositionally biased region" description="Low complexity" evidence="1">
    <location>
        <begin position="31"/>
        <end position="43"/>
    </location>
</feature>
<evidence type="ECO:0000256" key="1">
    <source>
        <dbReference type="SAM" id="MobiDB-lite"/>
    </source>
</evidence>
<evidence type="ECO:0000256" key="2">
    <source>
        <dbReference type="SAM" id="SignalP"/>
    </source>
</evidence>
<proteinExistence type="predicted"/>
<keyword evidence="4" id="KW-1185">Reference proteome</keyword>
<sequence>MKFSRITAAATLSSALVLAACSGDETAGDPTEGADQGGTTATADDTATATEAAAADDASETTVEMTTEADAGAISLEDAEEVATEVLTERVRADQGDGEDIQEAQEASLAGTALRAHKAADRLEGVDGEPAEVDLEENPVEPIVLAVSRDDGETPAYLLVQSVPEEGAPRLHLLTSDSGETEDFRITWEAAMLPGTEVPTFDGRSAGSPVLREGKGELTMQPRELLKSVGAYTEWPQPDEVPDYRTHGYAPAVRDAAEEQAAQLDGQAELREKNWLVSDDVTTLLFEDGTGFVMGSLLRDTQFVVDAGTQLTTPDAFRAFQDTEVLTSQATLRTSVFVAMRAPSEDVEFKPEMIAASEQLVDASGE</sequence>
<dbReference type="STRING" id="1758689.SGUI_1228"/>
<gene>
    <name evidence="3" type="ORF">SGUI_1228</name>
</gene>
<keyword evidence="2" id="KW-0732">Signal</keyword>
<dbReference type="RefSeq" id="WP_066637654.1">
    <property type="nucleotide sequence ID" value="NZ_CP014989.1"/>
</dbReference>
<dbReference type="PROSITE" id="PS51257">
    <property type="entry name" value="PROKAR_LIPOPROTEIN"/>
    <property type="match status" value="1"/>
</dbReference>
<evidence type="ECO:0008006" key="5">
    <source>
        <dbReference type="Google" id="ProtNLM"/>
    </source>
</evidence>
<evidence type="ECO:0000313" key="3">
    <source>
        <dbReference type="EMBL" id="ANS78624.1"/>
    </source>
</evidence>
<feature type="signal peptide" evidence="2">
    <location>
        <begin position="1"/>
        <end position="19"/>
    </location>
</feature>
<name>A0A1B1NB49_9MICO</name>
<evidence type="ECO:0000313" key="4">
    <source>
        <dbReference type="Proteomes" id="UP000092482"/>
    </source>
</evidence>
<accession>A0A1B1NB49</accession>
<dbReference type="Proteomes" id="UP000092482">
    <property type="component" value="Chromosome"/>
</dbReference>
<dbReference type="AlphaFoldDB" id="A0A1B1NB49"/>
<feature type="region of interest" description="Disordered" evidence="1">
    <location>
        <begin position="23"/>
        <end position="43"/>
    </location>
</feature>
<organism evidence="3 4">
    <name type="scientific">Serinicoccus hydrothermalis</name>
    <dbReference type="NCBI Taxonomy" id="1758689"/>
    <lineage>
        <taxon>Bacteria</taxon>
        <taxon>Bacillati</taxon>
        <taxon>Actinomycetota</taxon>
        <taxon>Actinomycetes</taxon>
        <taxon>Micrococcales</taxon>
        <taxon>Ornithinimicrobiaceae</taxon>
        <taxon>Serinicoccus</taxon>
    </lineage>
</organism>
<dbReference type="KEGG" id="serj:SGUI_1228"/>
<feature type="chain" id="PRO_5008527781" description="Lipoprotein" evidence="2">
    <location>
        <begin position="20"/>
        <end position="366"/>
    </location>
</feature>
<protein>
    <recommendedName>
        <fullName evidence="5">Lipoprotein</fullName>
    </recommendedName>
</protein>